<dbReference type="RefSeq" id="WP_380032641.1">
    <property type="nucleotide sequence ID" value="NZ_JBHSHB010000008.1"/>
</dbReference>
<comment type="caution">
    <text evidence="3">The sequence shown here is derived from an EMBL/GenBank/DDBJ whole genome shotgun (WGS) entry which is preliminary data.</text>
</comment>
<evidence type="ECO:0000313" key="4">
    <source>
        <dbReference type="Proteomes" id="UP001595878"/>
    </source>
</evidence>
<comment type="similarity">
    <text evidence="1">Belongs to the universal stress protein A family.</text>
</comment>
<dbReference type="InterPro" id="IPR006015">
    <property type="entry name" value="Universal_stress_UspA"/>
</dbReference>
<keyword evidence="4" id="KW-1185">Reference proteome</keyword>
<dbReference type="PRINTS" id="PR01438">
    <property type="entry name" value="UNVRSLSTRESS"/>
</dbReference>
<evidence type="ECO:0000313" key="3">
    <source>
        <dbReference type="EMBL" id="MFC4689869.1"/>
    </source>
</evidence>
<reference evidence="4" key="1">
    <citation type="journal article" date="2019" name="Int. J. Syst. Evol. Microbiol.">
        <title>The Global Catalogue of Microorganisms (GCM) 10K type strain sequencing project: providing services to taxonomists for standard genome sequencing and annotation.</title>
        <authorList>
            <consortium name="The Broad Institute Genomics Platform"/>
            <consortium name="The Broad Institute Genome Sequencing Center for Infectious Disease"/>
            <person name="Wu L."/>
            <person name="Ma J."/>
        </authorList>
    </citation>
    <scope>NUCLEOTIDE SEQUENCE [LARGE SCALE GENOMIC DNA]</scope>
    <source>
        <strain evidence="4">CGMCC 4.7427</strain>
    </source>
</reference>
<dbReference type="PANTHER" id="PTHR46268">
    <property type="entry name" value="STRESS RESPONSE PROTEIN NHAX"/>
    <property type="match status" value="1"/>
</dbReference>
<dbReference type="Gene3D" id="3.40.50.620">
    <property type="entry name" value="HUPs"/>
    <property type="match status" value="2"/>
</dbReference>
<gene>
    <name evidence="3" type="ORF">ACFO5T_05455</name>
</gene>
<dbReference type="PANTHER" id="PTHR46268:SF6">
    <property type="entry name" value="UNIVERSAL STRESS PROTEIN UP12"/>
    <property type="match status" value="1"/>
</dbReference>
<feature type="domain" description="UspA" evidence="2">
    <location>
        <begin position="149"/>
        <end position="275"/>
    </location>
</feature>
<feature type="domain" description="UspA" evidence="2">
    <location>
        <begin position="1"/>
        <end position="140"/>
    </location>
</feature>
<dbReference type="Pfam" id="PF00582">
    <property type="entry name" value="Usp"/>
    <property type="match status" value="2"/>
</dbReference>
<evidence type="ECO:0000256" key="1">
    <source>
        <dbReference type="ARBA" id="ARBA00008791"/>
    </source>
</evidence>
<dbReference type="InterPro" id="IPR014729">
    <property type="entry name" value="Rossmann-like_a/b/a_fold"/>
</dbReference>
<protein>
    <submittedName>
        <fullName evidence="3">Universal stress protein</fullName>
    </submittedName>
</protein>
<accession>A0ABV9L7C5</accession>
<sequence length="278" mass="31358">MKKILVPVDFLTQSENALETASAFAKAYNAEILVLHMMGLSDAVLTHSEGDSIAQGVYHMKLAEKQFKTFLDKPYMEGVKVTEVVQNYKIFEEINKLAKEQEIDLIIMGSHGAKGLREEFVGSNTEKVVRSSEIPVLVIKDREGEYIPQNIVFACDFKTENVTAYREAIPLFEKLGARVHLVYINLPADRFRSSKEIEEDMTSFMRIAEFGKPLHQEDLVIINGYSIESGLYEYAEKVNADALAIPTHGRKGLSHFFRGSVAEALVNHSKMPVFTFKM</sequence>
<dbReference type="InterPro" id="IPR006016">
    <property type="entry name" value="UspA"/>
</dbReference>
<dbReference type="SUPFAM" id="SSF52402">
    <property type="entry name" value="Adenine nucleotide alpha hydrolases-like"/>
    <property type="match status" value="2"/>
</dbReference>
<dbReference type="EMBL" id="JBHSHB010000008">
    <property type="protein sequence ID" value="MFC4689869.1"/>
    <property type="molecule type" value="Genomic_DNA"/>
</dbReference>
<dbReference type="CDD" id="cd00293">
    <property type="entry name" value="USP-like"/>
    <property type="match status" value="2"/>
</dbReference>
<proteinExistence type="inferred from homology"/>
<name>A0ABV9L7C5_9FLAO</name>
<organism evidence="3 4">
    <name type="scientific">Dokdonia genika</name>
    <dbReference type="NCBI Taxonomy" id="308113"/>
    <lineage>
        <taxon>Bacteria</taxon>
        <taxon>Pseudomonadati</taxon>
        <taxon>Bacteroidota</taxon>
        <taxon>Flavobacteriia</taxon>
        <taxon>Flavobacteriales</taxon>
        <taxon>Flavobacteriaceae</taxon>
        <taxon>Dokdonia</taxon>
    </lineage>
</organism>
<dbReference type="Proteomes" id="UP001595878">
    <property type="component" value="Unassembled WGS sequence"/>
</dbReference>
<evidence type="ECO:0000259" key="2">
    <source>
        <dbReference type="Pfam" id="PF00582"/>
    </source>
</evidence>